<accession>A0A7Y9WYN0</accession>
<dbReference type="Proteomes" id="UP000523545">
    <property type="component" value="Unassembled WGS sequence"/>
</dbReference>
<dbReference type="AlphaFoldDB" id="A0A7Y9WYN0"/>
<evidence type="ECO:0000313" key="2">
    <source>
        <dbReference type="Proteomes" id="UP000523545"/>
    </source>
</evidence>
<protein>
    <submittedName>
        <fullName evidence="1">Uncharacterized protein</fullName>
    </submittedName>
</protein>
<evidence type="ECO:0000313" key="1">
    <source>
        <dbReference type="EMBL" id="NYH41270.1"/>
    </source>
</evidence>
<sequence length="108" mass="11887">MSVMSARVITGVEPHKRSAAHLATRLLAAGEQVVDVVGPRMAGLRPLVNEEHLALLRDPARPPPFTRVDSHASRLGGERFRLWAMTAGAASPRYVTFKPGEIRRPRRS</sequence>
<dbReference type="EMBL" id="JACCHK010000001">
    <property type="protein sequence ID" value="NYH41270.1"/>
    <property type="molecule type" value="Genomic_DNA"/>
</dbReference>
<reference evidence="1 2" key="1">
    <citation type="submission" date="2020-07" db="EMBL/GenBank/DDBJ databases">
        <title>Sequencing the genomes of 1000 actinobacteria strains.</title>
        <authorList>
            <person name="Klenk H.-P."/>
        </authorList>
    </citation>
    <scope>NUCLEOTIDE SEQUENCE [LARGE SCALE GENOMIC DNA]</scope>
    <source>
        <strain evidence="1 2">DSM 45876</strain>
    </source>
</reference>
<name>A0A7Y9WYN0_9ACTN</name>
<dbReference type="RefSeq" id="WP_179779282.1">
    <property type="nucleotide sequence ID" value="NZ_JACCHK010000001.1"/>
</dbReference>
<proteinExistence type="predicted"/>
<keyword evidence="2" id="KW-1185">Reference proteome</keyword>
<gene>
    <name evidence="1" type="ORF">HNR22_000997</name>
</gene>
<comment type="caution">
    <text evidence="1">The sequence shown here is derived from an EMBL/GenBank/DDBJ whole genome shotgun (WGS) entry which is preliminary data.</text>
</comment>
<organism evidence="1 2">
    <name type="scientific">Micromonospora jinlongensis</name>
    <dbReference type="NCBI Taxonomy" id="1287877"/>
    <lineage>
        <taxon>Bacteria</taxon>
        <taxon>Bacillati</taxon>
        <taxon>Actinomycetota</taxon>
        <taxon>Actinomycetes</taxon>
        <taxon>Micromonosporales</taxon>
        <taxon>Micromonosporaceae</taxon>
        <taxon>Micromonospora</taxon>
    </lineage>
</organism>